<evidence type="ECO:0000313" key="2">
    <source>
        <dbReference type="Proteomes" id="UP001059596"/>
    </source>
</evidence>
<proteinExistence type="predicted"/>
<dbReference type="EMBL" id="JAMKOV010000002">
    <property type="protein sequence ID" value="KAI8042677.1"/>
    <property type="molecule type" value="Genomic_DNA"/>
</dbReference>
<dbReference type="Proteomes" id="UP001059596">
    <property type="component" value="Unassembled WGS sequence"/>
</dbReference>
<organism evidence="1 2">
    <name type="scientific">Drosophila gunungcola</name>
    <name type="common">fruit fly</name>
    <dbReference type="NCBI Taxonomy" id="103775"/>
    <lineage>
        <taxon>Eukaryota</taxon>
        <taxon>Metazoa</taxon>
        <taxon>Ecdysozoa</taxon>
        <taxon>Arthropoda</taxon>
        <taxon>Hexapoda</taxon>
        <taxon>Insecta</taxon>
        <taxon>Pterygota</taxon>
        <taxon>Neoptera</taxon>
        <taxon>Endopterygota</taxon>
        <taxon>Diptera</taxon>
        <taxon>Brachycera</taxon>
        <taxon>Muscomorpha</taxon>
        <taxon>Ephydroidea</taxon>
        <taxon>Drosophilidae</taxon>
        <taxon>Drosophila</taxon>
        <taxon>Sophophora</taxon>
    </lineage>
</organism>
<gene>
    <name evidence="1" type="ORF">M5D96_003994</name>
</gene>
<accession>A0A9Q0BS33</accession>
<dbReference type="AlphaFoldDB" id="A0A9Q0BS33"/>
<sequence>MYCHCRVQSITSPHARMATTIERLFFPLLVPLCSASSLQSFPGLTFVVVRENRQKQQEQEQHCER</sequence>
<reference evidence="1" key="1">
    <citation type="journal article" date="2023" name="Genome Biol. Evol.">
        <title>Long-read-based Genome Assembly of Drosophila gunungcola Reveals Fewer Chemosensory Genes in Flower-breeding Species.</title>
        <authorList>
            <person name="Negi A."/>
            <person name="Liao B.Y."/>
            <person name="Yeh S.D."/>
        </authorList>
    </citation>
    <scope>NUCLEOTIDE SEQUENCE</scope>
    <source>
        <strain evidence="1">Sukarami</strain>
    </source>
</reference>
<evidence type="ECO:0000313" key="1">
    <source>
        <dbReference type="EMBL" id="KAI8042677.1"/>
    </source>
</evidence>
<protein>
    <submittedName>
        <fullName evidence="1">Uncharacterized protein</fullName>
    </submittedName>
</protein>
<keyword evidence="2" id="KW-1185">Reference proteome</keyword>
<comment type="caution">
    <text evidence="1">The sequence shown here is derived from an EMBL/GenBank/DDBJ whole genome shotgun (WGS) entry which is preliminary data.</text>
</comment>
<name>A0A9Q0BS33_9MUSC</name>
<feature type="non-terminal residue" evidence="1">
    <location>
        <position position="1"/>
    </location>
</feature>